<reference evidence="2" key="1">
    <citation type="submission" date="2023-12" db="EMBL/GenBank/DDBJ databases">
        <title>Novel isolates from deep terrestrial aquifers shed light on the physiology and ecology of the class Limnochordia.</title>
        <authorList>
            <person name="Karnachuk O.V."/>
            <person name="Lukina A.P."/>
            <person name="Avakyan M.R."/>
            <person name="Kadnikov V."/>
            <person name="Begmatov S."/>
            <person name="Beletsky A.V."/>
            <person name="Mardanov A.V."/>
            <person name="Ravin N.V."/>
        </authorList>
    </citation>
    <scope>NUCLEOTIDE SEQUENCE [LARGE SCALE GENOMIC DNA]</scope>
    <source>
        <strain evidence="2">LN</strain>
    </source>
</reference>
<name>A0ABZ1BNP2_9FIRM</name>
<dbReference type="EMBL" id="CP141614">
    <property type="protein sequence ID" value="WRP14455.1"/>
    <property type="molecule type" value="Genomic_DNA"/>
</dbReference>
<gene>
    <name evidence="1" type="ORF">VLY81_13695</name>
</gene>
<dbReference type="RefSeq" id="WP_324668785.1">
    <property type="nucleotide sequence ID" value="NZ_CP141614.1"/>
</dbReference>
<keyword evidence="2" id="KW-1185">Reference proteome</keyword>
<sequence length="85" mass="9900">MDWHETPLRKDRGWSGPPDRHAVIQRVMTYVREHPQSFASLAVCRRALGSEPDEGQVDDETRARLEARLETIPDEELEAYYYIVS</sequence>
<organism evidence="1 2">
    <name type="scientific">Geochorda subterranea</name>
    <dbReference type="NCBI Taxonomy" id="3109564"/>
    <lineage>
        <taxon>Bacteria</taxon>
        <taxon>Bacillati</taxon>
        <taxon>Bacillota</taxon>
        <taxon>Limnochordia</taxon>
        <taxon>Limnochordales</taxon>
        <taxon>Geochordaceae</taxon>
        <taxon>Geochorda</taxon>
    </lineage>
</organism>
<protein>
    <submittedName>
        <fullName evidence="1">Uncharacterized protein</fullName>
    </submittedName>
</protein>
<evidence type="ECO:0000313" key="2">
    <source>
        <dbReference type="Proteomes" id="UP001333102"/>
    </source>
</evidence>
<accession>A0ABZ1BNP2</accession>
<proteinExistence type="predicted"/>
<evidence type="ECO:0000313" key="1">
    <source>
        <dbReference type="EMBL" id="WRP14455.1"/>
    </source>
</evidence>
<dbReference type="Proteomes" id="UP001333102">
    <property type="component" value="Chromosome"/>
</dbReference>